<gene>
    <name evidence="5" type="ORF">EAH68_02395</name>
</gene>
<reference evidence="5 6" key="1">
    <citation type="submission" date="2018-12" db="EMBL/GenBank/DDBJ databases">
        <title>YIM 101343 draft genome.</title>
        <authorList>
            <person name="Chen X."/>
        </authorList>
    </citation>
    <scope>NUCLEOTIDE SEQUENCE [LARGE SCALE GENOMIC DNA]</scope>
    <source>
        <strain evidence="5 6">YIM 101343</strain>
    </source>
</reference>
<dbReference type="GO" id="GO:0003700">
    <property type="term" value="F:DNA-binding transcription factor activity"/>
    <property type="evidence" value="ECO:0007669"/>
    <property type="project" value="InterPro"/>
</dbReference>
<dbReference type="Gene3D" id="1.10.10.10">
    <property type="entry name" value="Winged helix-like DNA-binding domain superfamily/Winged helix DNA-binding domain"/>
    <property type="match status" value="1"/>
</dbReference>
<dbReference type="PANTHER" id="PTHR43537:SF49">
    <property type="entry name" value="TRANSCRIPTIONAL REGULATORY PROTEIN"/>
    <property type="match status" value="1"/>
</dbReference>
<dbReference type="InterPro" id="IPR036390">
    <property type="entry name" value="WH_DNA-bd_sf"/>
</dbReference>
<dbReference type="Gene3D" id="1.20.120.530">
    <property type="entry name" value="GntR ligand-binding domain-like"/>
    <property type="match status" value="1"/>
</dbReference>
<dbReference type="InterPro" id="IPR036388">
    <property type="entry name" value="WH-like_DNA-bd_sf"/>
</dbReference>
<evidence type="ECO:0000259" key="4">
    <source>
        <dbReference type="PROSITE" id="PS50949"/>
    </source>
</evidence>
<dbReference type="Pfam" id="PF07729">
    <property type="entry name" value="FCD"/>
    <property type="match status" value="1"/>
</dbReference>
<dbReference type="SMART" id="SM00895">
    <property type="entry name" value="FCD"/>
    <property type="match status" value="1"/>
</dbReference>
<dbReference type="InterPro" id="IPR011711">
    <property type="entry name" value="GntR_C"/>
</dbReference>
<dbReference type="SMART" id="SM00345">
    <property type="entry name" value="HTH_GNTR"/>
    <property type="match status" value="1"/>
</dbReference>
<evidence type="ECO:0000256" key="1">
    <source>
        <dbReference type="ARBA" id="ARBA00023015"/>
    </source>
</evidence>
<dbReference type="AlphaFoldDB" id="A0A3S0C2Y7"/>
<evidence type="ECO:0000256" key="3">
    <source>
        <dbReference type="ARBA" id="ARBA00023163"/>
    </source>
</evidence>
<proteinExistence type="predicted"/>
<evidence type="ECO:0000313" key="5">
    <source>
        <dbReference type="EMBL" id="RSZ65617.1"/>
    </source>
</evidence>
<protein>
    <submittedName>
        <fullName evidence="5">GntR family transcriptional regulator</fullName>
    </submittedName>
</protein>
<evidence type="ECO:0000313" key="6">
    <source>
        <dbReference type="Proteomes" id="UP000274907"/>
    </source>
</evidence>
<evidence type="ECO:0000256" key="2">
    <source>
        <dbReference type="ARBA" id="ARBA00023125"/>
    </source>
</evidence>
<dbReference type="PROSITE" id="PS50949">
    <property type="entry name" value="HTH_GNTR"/>
    <property type="match status" value="1"/>
</dbReference>
<organism evidence="5 6">
    <name type="scientific">Corynebacterium hylobatis</name>
    <dbReference type="NCBI Taxonomy" id="1859290"/>
    <lineage>
        <taxon>Bacteria</taxon>
        <taxon>Bacillati</taxon>
        <taxon>Actinomycetota</taxon>
        <taxon>Actinomycetes</taxon>
        <taxon>Mycobacteriales</taxon>
        <taxon>Corynebacteriaceae</taxon>
        <taxon>Corynebacterium</taxon>
    </lineage>
</organism>
<feature type="domain" description="HTH gntR-type" evidence="4">
    <location>
        <begin position="8"/>
        <end position="74"/>
    </location>
</feature>
<dbReference type="EMBL" id="RXHJ01000002">
    <property type="protein sequence ID" value="RSZ65617.1"/>
    <property type="molecule type" value="Genomic_DNA"/>
</dbReference>
<dbReference type="Proteomes" id="UP000274907">
    <property type="component" value="Unassembled WGS sequence"/>
</dbReference>
<dbReference type="GO" id="GO:0003677">
    <property type="term" value="F:DNA binding"/>
    <property type="evidence" value="ECO:0007669"/>
    <property type="project" value="UniProtKB-KW"/>
</dbReference>
<comment type="caution">
    <text evidence="5">The sequence shown here is derived from an EMBL/GenBank/DDBJ whole genome shotgun (WGS) entry which is preliminary data.</text>
</comment>
<dbReference type="Pfam" id="PF00392">
    <property type="entry name" value="GntR"/>
    <property type="match status" value="1"/>
</dbReference>
<keyword evidence="6" id="KW-1185">Reference proteome</keyword>
<dbReference type="SUPFAM" id="SSF46785">
    <property type="entry name" value="Winged helix' DNA-binding domain"/>
    <property type="match status" value="1"/>
</dbReference>
<keyword evidence="1" id="KW-0805">Transcription regulation</keyword>
<dbReference type="SUPFAM" id="SSF48008">
    <property type="entry name" value="GntR ligand-binding domain-like"/>
    <property type="match status" value="1"/>
</dbReference>
<keyword evidence="3" id="KW-0804">Transcription</keyword>
<name>A0A3S0C2Y7_9CORY</name>
<sequence>MVSPRERKVDTDQIFTTLRDEILTGQHPAGTQFKEIPLAERFGVSRTPIRSALTRLQQEQLLVRRDRGLEIPRTDPERVIQVYDLRIKLEETAAGEAARSHQLSELLRLEALLARDRALENPTEQEMLSTNLEFHEAVWAATRNPVLIDLLERLGTHLIHSPRPTLAVGGRWPESLDEHAAIIRAIEDRDEELARQLAREHMETAKKIRLRLLKETAIHSF</sequence>
<accession>A0A3S0C2Y7</accession>
<keyword evidence="2" id="KW-0238">DNA-binding</keyword>
<dbReference type="InterPro" id="IPR008920">
    <property type="entry name" value="TF_FadR/GntR_C"/>
</dbReference>
<dbReference type="OrthoDB" id="3186208at2"/>
<dbReference type="PANTHER" id="PTHR43537">
    <property type="entry name" value="TRANSCRIPTIONAL REGULATOR, GNTR FAMILY"/>
    <property type="match status" value="1"/>
</dbReference>
<dbReference type="InterPro" id="IPR000524">
    <property type="entry name" value="Tscrpt_reg_HTH_GntR"/>
</dbReference>